<dbReference type="RefSeq" id="WP_034370470.1">
    <property type="nucleotide sequence ID" value="NZ_KN323183.1"/>
</dbReference>
<name>A0ABR4SLU1_9MICO</name>
<evidence type="ECO:0000313" key="2">
    <source>
        <dbReference type="EMBL" id="KDS94178.1"/>
    </source>
</evidence>
<reference evidence="2 3" key="1">
    <citation type="submission" date="2014-01" db="EMBL/GenBank/DDBJ databases">
        <title>Draft genome sequence of the multidrug-resistant clinical isolate Dermabacter hominis 1368.</title>
        <authorList>
            <person name="Albersmeier A."/>
            <person name="Bomholt C."/>
            <person name="Glaub A."/>
            <person name="Ruckert C."/>
            <person name="Soriano F."/>
            <person name="Fernandez-Natal I."/>
            <person name="Tauch A."/>
        </authorList>
    </citation>
    <scope>NUCLEOTIDE SEQUENCE [LARGE SCALE GENOMIC DNA]</scope>
    <source>
        <strain evidence="2 3">1368</strain>
    </source>
</reference>
<protein>
    <submittedName>
        <fullName evidence="2">Uncharacterized protein</fullName>
    </submittedName>
</protein>
<accession>A0ABR4SLU1</accession>
<evidence type="ECO:0000313" key="3">
    <source>
        <dbReference type="Proteomes" id="UP000030182"/>
    </source>
</evidence>
<gene>
    <name evidence="2" type="ORF">DHOM_02715</name>
</gene>
<proteinExistence type="predicted"/>
<keyword evidence="3" id="KW-1185">Reference proteome</keyword>
<evidence type="ECO:0000256" key="1">
    <source>
        <dbReference type="SAM" id="MobiDB-lite"/>
    </source>
</evidence>
<feature type="region of interest" description="Disordered" evidence="1">
    <location>
        <begin position="80"/>
        <end position="101"/>
    </location>
</feature>
<dbReference type="EMBL" id="JDRS01000002">
    <property type="protein sequence ID" value="KDS94178.1"/>
    <property type="molecule type" value="Genomic_DNA"/>
</dbReference>
<comment type="caution">
    <text evidence="2">The sequence shown here is derived from an EMBL/GenBank/DDBJ whole genome shotgun (WGS) entry which is preliminary data.</text>
</comment>
<dbReference type="Proteomes" id="UP000030182">
    <property type="component" value="Unassembled WGS sequence"/>
</dbReference>
<sequence length="101" mass="11351">MTTKYARNTDPQTSHEAATTALYSNAHVAVEEALKELGVASDHEIEAFVNAKAHVYSGQRLRTARAELEREHIVTYNRDSDGIPTYARTPSGRRSHEWRLA</sequence>
<organism evidence="2 3">
    <name type="scientific">Dermabacter hominis 1368</name>
    <dbReference type="NCBI Taxonomy" id="1450519"/>
    <lineage>
        <taxon>Bacteria</taxon>
        <taxon>Bacillati</taxon>
        <taxon>Actinomycetota</taxon>
        <taxon>Actinomycetes</taxon>
        <taxon>Micrococcales</taxon>
        <taxon>Dermabacteraceae</taxon>
        <taxon>Dermabacter</taxon>
    </lineage>
</organism>